<reference evidence="2 3" key="1">
    <citation type="submission" date="2023-07" db="EMBL/GenBank/DDBJ databases">
        <title>Sequencing the genomes of 1000 actinobacteria strains.</title>
        <authorList>
            <person name="Klenk H.-P."/>
        </authorList>
    </citation>
    <scope>NUCLEOTIDE SEQUENCE [LARGE SCALE GENOMIC DNA]</scope>
    <source>
        <strain evidence="2 3">DSM 14785</strain>
    </source>
</reference>
<organism evidence="2 3">
    <name type="scientific">Cellulomonas iranensis</name>
    <dbReference type="NCBI Taxonomy" id="76862"/>
    <lineage>
        <taxon>Bacteria</taxon>
        <taxon>Bacillati</taxon>
        <taxon>Actinomycetota</taxon>
        <taxon>Actinomycetes</taxon>
        <taxon>Micrococcales</taxon>
        <taxon>Cellulomonadaceae</taxon>
        <taxon>Cellulomonas</taxon>
    </lineage>
</organism>
<evidence type="ECO:0000256" key="1">
    <source>
        <dbReference type="SAM" id="MobiDB-lite"/>
    </source>
</evidence>
<keyword evidence="3" id="KW-1185">Reference proteome</keyword>
<evidence type="ECO:0008006" key="4">
    <source>
        <dbReference type="Google" id="ProtNLM"/>
    </source>
</evidence>
<dbReference type="Proteomes" id="UP001240250">
    <property type="component" value="Unassembled WGS sequence"/>
</dbReference>
<comment type="caution">
    <text evidence="2">The sequence shown here is derived from an EMBL/GenBank/DDBJ whole genome shotgun (WGS) entry which is preliminary data.</text>
</comment>
<protein>
    <recommendedName>
        <fullName evidence="4">AbiEi antitoxin C-terminal domain-containing protein</fullName>
    </recommendedName>
</protein>
<proteinExistence type="predicted"/>
<name>A0ABU0GP04_9CELL</name>
<evidence type="ECO:0000313" key="2">
    <source>
        <dbReference type="EMBL" id="MDQ0427094.1"/>
    </source>
</evidence>
<feature type="region of interest" description="Disordered" evidence="1">
    <location>
        <begin position="200"/>
        <end position="229"/>
    </location>
</feature>
<accession>A0ABU0GP04</accession>
<evidence type="ECO:0000313" key="3">
    <source>
        <dbReference type="Proteomes" id="UP001240250"/>
    </source>
</evidence>
<dbReference type="EMBL" id="JAUSVM010000001">
    <property type="protein sequence ID" value="MDQ0427094.1"/>
    <property type="molecule type" value="Genomic_DNA"/>
</dbReference>
<sequence length="229" mass="24069">MSTPAPPVVPAVPRALRQLRPGPRPGRSVVHRADVSSLEWAGLLRDGLITPVWGGAARVAACTEDPAVRVAALAALVPERGVIGRATAVWVHVGGPSPARADVLVRTRARRPDPHPDRRTHEAELSDADVLTIDGVRVTTVLRTALDVARWLPPAQSLPLLRALRDVGLDTGRAARAAASLHGGRGVRRARHVLAQVADERTTAGGERAPGGAQARIAGSSAPRDPVIR</sequence>
<dbReference type="RefSeq" id="WP_070318791.1">
    <property type="nucleotide sequence ID" value="NZ_JAUSVM010000001.1"/>
</dbReference>
<gene>
    <name evidence="2" type="ORF">JO380_003475</name>
</gene>